<organism evidence="1">
    <name type="scientific">Clostridioides difficile</name>
    <name type="common">Peptoclostridium difficile</name>
    <dbReference type="NCBI Taxonomy" id="1496"/>
    <lineage>
        <taxon>Bacteria</taxon>
        <taxon>Bacillati</taxon>
        <taxon>Bacillota</taxon>
        <taxon>Clostridia</taxon>
        <taxon>Peptostreptococcales</taxon>
        <taxon>Peptostreptococcaceae</taxon>
        <taxon>Clostridioides</taxon>
    </lineage>
</organism>
<proteinExistence type="predicted"/>
<gene>
    <name evidence="1" type="ORF">NCTC13307_03026</name>
</gene>
<reference evidence="1" key="1">
    <citation type="submission" date="2018-06" db="EMBL/GenBank/DDBJ databases">
        <authorList>
            <consortium name="Pathogen Informatics"/>
            <person name="Doyle S."/>
        </authorList>
    </citation>
    <scope>NUCLEOTIDE SEQUENCE</scope>
    <source>
        <strain evidence="1">NCTC13307</strain>
    </source>
</reference>
<sequence length="102" mass="12222">MLLFCSKLVGWVKSLEKISKNLFSVTRYNIIINVTSYRKEVNKIATKSRAEYMKNCRKDKRGFSVLLDKEKLDKFDEVLEEKNLTKKEWLEEKIDEELEQKE</sequence>
<name>A0A381IBS3_CLODI</name>
<protein>
    <submittedName>
        <fullName evidence="1">Uncharacterized protein</fullName>
    </submittedName>
</protein>
<accession>A0A381IBS3</accession>
<dbReference type="AlphaFoldDB" id="A0A381IBS3"/>
<evidence type="ECO:0000313" key="1">
    <source>
        <dbReference type="EMBL" id="SUY25666.1"/>
    </source>
</evidence>
<dbReference type="EMBL" id="UFWD01000001">
    <property type="protein sequence ID" value="SUY25666.1"/>
    <property type="molecule type" value="Genomic_DNA"/>
</dbReference>